<gene>
    <name evidence="3" type="ORF">EVA69_00215</name>
</gene>
<feature type="domain" description="Carbohydrate-binding" evidence="1">
    <location>
        <begin position="29"/>
        <end position="185"/>
    </location>
</feature>
<evidence type="ECO:0000313" key="4">
    <source>
        <dbReference type="Proteomes" id="UP000320404"/>
    </source>
</evidence>
<dbReference type="SUPFAM" id="SSF49344">
    <property type="entry name" value="CBD9-like"/>
    <property type="match status" value="1"/>
</dbReference>
<evidence type="ECO:0000313" key="3">
    <source>
        <dbReference type="EMBL" id="RZO78331.1"/>
    </source>
</evidence>
<dbReference type="CDD" id="cd09618">
    <property type="entry name" value="CBM9_like_2"/>
    <property type="match status" value="1"/>
</dbReference>
<dbReference type="EMBL" id="SHAH01000001">
    <property type="protein sequence ID" value="RZO78331.1"/>
    <property type="molecule type" value="Genomic_DNA"/>
</dbReference>
<dbReference type="InterPro" id="IPR045670">
    <property type="entry name" value="DUF5916"/>
</dbReference>
<feature type="domain" description="DUF5916" evidence="2">
    <location>
        <begin position="226"/>
        <end position="327"/>
    </location>
</feature>
<dbReference type="Gene3D" id="2.60.40.1190">
    <property type="match status" value="1"/>
</dbReference>
<dbReference type="GO" id="GO:0016052">
    <property type="term" value="P:carbohydrate catabolic process"/>
    <property type="evidence" value="ECO:0007669"/>
    <property type="project" value="InterPro"/>
</dbReference>
<comment type="caution">
    <text evidence="3">The sequence shown here is derived from an EMBL/GenBank/DDBJ whole genome shotgun (WGS) entry which is preliminary data.</text>
</comment>
<sequence>MGLFGCLSITPALAQSRFEIPRITAAPTIDGEVQSSEWQQALSIQINIETEPGENTAAPVATEGLVMEDGETLYVAFIAQDPDPDQIRAFYRDRDLLWDDDWVAVILDTFNDERRAFEFYTNPVGVQADDIWDDVNQRADEAWNAIWDSAGQITDFGYTVEMAIPLKQLRFTPQQGSQTWGINLRRYYPRDRETQLSDIPIDRNVSCYLCQVAKASGFAELEPSMNLILIPTLVAAANETRDPANGEWIGGDVDPQASFDVRWGITQDTYLNATINPDFSQVEADVAQLDINQTFSLFFPERRTFFLDGADYFDTFRNLVYTRNIANPDYGAKITGKNGPHTFGILAANDETTSFIIPRSLSSRIASLGEQKSDVAIARYRYDIFQNSTVGALVTNREGDGYSNRVSSLDATLRPTEQDTIYIQAMHSESEYPLQIQERFNQAADLSDSSTVIEYQHNDRNWDWRFGHYDWGEDFRADLGFINRVDYIYQVATVGHTWWWGGDSFFNRIRFAADYDRTEDQSGLLLEEETEFFLNMNGPLQSSLFGLFGGSKTYWNGQYFDEQFNNLNLSFVPLPNLQIGINMRVEDVVDFANTRLGHSRRFRPEIRYQFGRHLQLDLEHTIQNFDVDGGRLFTANLTNFRTTYQFNNRSFLRVIVQLDDRERNQDLYTFPVDSVNKELTTQLLYSYRVNAATRFFVGYSDAGFQDDSQDSIYRTNRSFFAKFSYAWQP</sequence>
<protein>
    <submittedName>
        <fullName evidence="3">Uncharacterized protein</fullName>
    </submittedName>
</protein>
<evidence type="ECO:0000259" key="2">
    <source>
        <dbReference type="Pfam" id="PF19313"/>
    </source>
</evidence>
<dbReference type="Pfam" id="PF19313">
    <property type="entry name" value="DUF5916"/>
    <property type="match status" value="1"/>
</dbReference>
<evidence type="ECO:0000259" key="1">
    <source>
        <dbReference type="Pfam" id="PF06452"/>
    </source>
</evidence>
<organism evidence="3 4">
    <name type="scientific">OM182 bacterium</name>
    <dbReference type="NCBI Taxonomy" id="2510334"/>
    <lineage>
        <taxon>Bacteria</taxon>
        <taxon>Pseudomonadati</taxon>
        <taxon>Pseudomonadota</taxon>
        <taxon>Gammaproteobacteria</taxon>
        <taxon>OMG group</taxon>
        <taxon>OM182 clade</taxon>
    </lineage>
</organism>
<accession>A0A520S794</accession>
<dbReference type="GO" id="GO:0004553">
    <property type="term" value="F:hydrolase activity, hydrolyzing O-glycosyl compounds"/>
    <property type="evidence" value="ECO:0007669"/>
    <property type="project" value="InterPro"/>
</dbReference>
<dbReference type="GO" id="GO:0030246">
    <property type="term" value="F:carbohydrate binding"/>
    <property type="evidence" value="ECO:0007669"/>
    <property type="project" value="InterPro"/>
</dbReference>
<dbReference type="Proteomes" id="UP000320404">
    <property type="component" value="Unassembled WGS sequence"/>
</dbReference>
<reference evidence="3 4" key="1">
    <citation type="submission" date="2019-02" db="EMBL/GenBank/DDBJ databases">
        <title>Prokaryotic population dynamics and viral predation in marine succession experiment using metagenomics: the confinement effect.</title>
        <authorList>
            <person name="Haro-Moreno J.M."/>
            <person name="Rodriguez-Valera F."/>
            <person name="Lopez-Perez M."/>
        </authorList>
    </citation>
    <scope>NUCLEOTIDE SEQUENCE [LARGE SCALE GENOMIC DNA]</scope>
    <source>
        <strain evidence="3">MED-G158</strain>
    </source>
</reference>
<proteinExistence type="predicted"/>
<dbReference type="InterPro" id="IPR010502">
    <property type="entry name" value="Carb-bd_dom_fam9"/>
</dbReference>
<name>A0A520S794_9GAMM</name>
<dbReference type="AlphaFoldDB" id="A0A520S794"/>
<dbReference type="Pfam" id="PF06452">
    <property type="entry name" value="CBM9_1"/>
    <property type="match status" value="1"/>
</dbReference>